<organism evidence="1">
    <name type="scientific">marine metagenome</name>
    <dbReference type="NCBI Taxonomy" id="408172"/>
    <lineage>
        <taxon>unclassified sequences</taxon>
        <taxon>metagenomes</taxon>
        <taxon>ecological metagenomes</taxon>
    </lineage>
</organism>
<gene>
    <name evidence="1" type="ORF">METZ01_LOCUS24056</name>
</gene>
<accession>A0A381PVU4</accession>
<dbReference type="AlphaFoldDB" id="A0A381PVU4"/>
<reference evidence="1" key="1">
    <citation type="submission" date="2018-05" db="EMBL/GenBank/DDBJ databases">
        <authorList>
            <person name="Lanie J.A."/>
            <person name="Ng W.-L."/>
            <person name="Kazmierczak K.M."/>
            <person name="Andrzejewski T.M."/>
            <person name="Davidsen T.M."/>
            <person name="Wayne K.J."/>
            <person name="Tettelin H."/>
            <person name="Glass J.I."/>
            <person name="Rusch D."/>
            <person name="Podicherti R."/>
            <person name="Tsui H.-C.T."/>
            <person name="Winkler M.E."/>
        </authorList>
    </citation>
    <scope>NUCLEOTIDE SEQUENCE</scope>
</reference>
<proteinExistence type="predicted"/>
<dbReference type="EMBL" id="UINC01001114">
    <property type="protein sequence ID" value="SUZ71202.1"/>
    <property type="molecule type" value="Genomic_DNA"/>
</dbReference>
<evidence type="ECO:0000313" key="1">
    <source>
        <dbReference type="EMBL" id="SUZ71202.1"/>
    </source>
</evidence>
<evidence type="ECO:0008006" key="2">
    <source>
        <dbReference type="Google" id="ProtNLM"/>
    </source>
</evidence>
<sequence length="250" mass="28994">MKKYLLIFTFLFGLSVNGQYAIMSAVDLNDGAEDDYLKLEKFWSAIHEEAIDQGFQTGWSVWKRTPQEGDEAQNNEYLIFDLFNSMETLENYFDGEALAQKVYKGKMSKRAIKRMMEGTGSESRERRNYTIKVVDATIRAGQVKPGDKATLNLMNKKTEDFVNYETQVWKPIAEKNILNGRLRQWILLEVTDRADNAFDGFTHFAWNLWGNPDVEFEGMSGFKWDKLWEGIESSRDMQDAEEYTCVFVAN</sequence>
<name>A0A381PVU4_9ZZZZ</name>
<protein>
    <recommendedName>
        <fullName evidence="2">NIPSNAP domain-containing protein</fullName>
    </recommendedName>
</protein>